<dbReference type="RefSeq" id="WP_277529355.1">
    <property type="nucleotide sequence ID" value="NZ_JAPDIA010000002.1"/>
</dbReference>
<organism evidence="2 3">
    <name type="scientific">Cohnella rhizosphaerae</name>
    <dbReference type="NCBI Taxonomy" id="1457232"/>
    <lineage>
        <taxon>Bacteria</taxon>
        <taxon>Bacillati</taxon>
        <taxon>Bacillota</taxon>
        <taxon>Bacilli</taxon>
        <taxon>Bacillales</taxon>
        <taxon>Paenibacillaceae</taxon>
        <taxon>Cohnella</taxon>
    </lineage>
</organism>
<keyword evidence="3" id="KW-1185">Reference proteome</keyword>
<feature type="region of interest" description="Disordered" evidence="1">
    <location>
        <begin position="186"/>
        <end position="210"/>
    </location>
</feature>
<accession>A0A9X4QRV7</accession>
<name>A0A9X4QRV7_9BACL</name>
<reference evidence="2" key="1">
    <citation type="submission" date="2022-10" db="EMBL/GenBank/DDBJ databases">
        <title>Comparative genomic analysis of Cohnella hashimotonis sp. nov., isolated from the International Space Station.</title>
        <authorList>
            <person name="Simpson A."/>
            <person name="Venkateswaran K."/>
        </authorList>
    </citation>
    <scope>NUCLEOTIDE SEQUENCE</scope>
    <source>
        <strain evidence="2">DSM 28161</strain>
    </source>
</reference>
<comment type="caution">
    <text evidence="2">The sequence shown here is derived from an EMBL/GenBank/DDBJ whole genome shotgun (WGS) entry which is preliminary data.</text>
</comment>
<gene>
    <name evidence="2" type="ORF">OMP40_04020</name>
</gene>
<feature type="compositionally biased region" description="Low complexity" evidence="1">
    <location>
        <begin position="186"/>
        <end position="203"/>
    </location>
</feature>
<dbReference type="EMBL" id="JAPDIA010000002">
    <property type="protein sequence ID" value="MDG0808649.1"/>
    <property type="molecule type" value="Genomic_DNA"/>
</dbReference>
<proteinExistence type="predicted"/>
<evidence type="ECO:0000256" key="1">
    <source>
        <dbReference type="SAM" id="MobiDB-lite"/>
    </source>
</evidence>
<sequence>MDFGATPAGFKRCWSIRRIGGKGLGSELLRLAEVALRVAGVQRITLGNDLHRRLFPGIPGELADTRRWFERRGYVHREDVCDLIKAYGPDERVGLPEFGGGAAARIAEPGDREALTAFMARCFPRNLGFAAPRLLGAGRHGARVRPARAGGRDRRLLPDERRGIALAGAKRILGAAVRGRSWAASARSASTRRAGGTGTASRSYRPPFTF</sequence>
<dbReference type="InterPro" id="IPR016181">
    <property type="entry name" value="Acyl_CoA_acyltransferase"/>
</dbReference>
<dbReference type="Proteomes" id="UP001153404">
    <property type="component" value="Unassembled WGS sequence"/>
</dbReference>
<dbReference type="SUPFAM" id="SSF55729">
    <property type="entry name" value="Acyl-CoA N-acyltransferases (Nat)"/>
    <property type="match status" value="1"/>
</dbReference>
<protein>
    <submittedName>
        <fullName evidence="2">Uncharacterized protein</fullName>
    </submittedName>
</protein>
<dbReference type="AlphaFoldDB" id="A0A9X4QRV7"/>
<evidence type="ECO:0000313" key="2">
    <source>
        <dbReference type="EMBL" id="MDG0808649.1"/>
    </source>
</evidence>
<evidence type="ECO:0000313" key="3">
    <source>
        <dbReference type="Proteomes" id="UP001153404"/>
    </source>
</evidence>